<organism evidence="2 3">
    <name type="scientific">Pyrocoelia pectoralis</name>
    <dbReference type="NCBI Taxonomy" id="417401"/>
    <lineage>
        <taxon>Eukaryota</taxon>
        <taxon>Metazoa</taxon>
        <taxon>Ecdysozoa</taxon>
        <taxon>Arthropoda</taxon>
        <taxon>Hexapoda</taxon>
        <taxon>Insecta</taxon>
        <taxon>Pterygota</taxon>
        <taxon>Neoptera</taxon>
        <taxon>Endopterygota</taxon>
        <taxon>Coleoptera</taxon>
        <taxon>Polyphaga</taxon>
        <taxon>Elateriformia</taxon>
        <taxon>Elateroidea</taxon>
        <taxon>Lampyridae</taxon>
        <taxon>Lampyrinae</taxon>
        <taxon>Pyrocoelia</taxon>
    </lineage>
</organism>
<dbReference type="Proteomes" id="UP001329430">
    <property type="component" value="Chromosome 6"/>
</dbReference>
<feature type="compositionally biased region" description="Low complexity" evidence="1">
    <location>
        <begin position="110"/>
        <end position="119"/>
    </location>
</feature>
<name>A0AAN7V6F4_9COLE</name>
<sequence>MTGPNGDLVKGIGSPYAADGRGFRQWFYPRRGRGAGRGGDYRPPREEYCDAVMVMGRLWRWILSFISCPPRSDEEQGDGDNGGPGRRPPKRFFRINFRGGGRGGGRRPLSSEGQGQGEQTGDEGSRGP</sequence>
<accession>A0AAN7V6F4</accession>
<evidence type="ECO:0000313" key="2">
    <source>
        <dbReference type="EMBL" id="KAK5642750.1"/>
    </source>
</evidence>
<keyword evidence="3" id="KW-1185">Reference proteome</keyword>
<evidence type="ECO:0000256" key="1">
    <source>
        <dbReference type="SAM" id="MobiDB-lite"/>
    </source>
</evidence>
<reference evidence="2 3" key="1">
    <citation type="journal article" date="2024" name="Insects">
        <title>An Improved Chromosome-Level Genome Assembly of the Firefly Pyrocoelia pectoralis.</title>
        <authorList>
            <person name="Fu X."/>
            <person name="Meyer-Rochow V.B."/>
            <person name="Ballantyne L."/>
            <person name="Zhu X."/>
        </authorList>
    </citation>
    <scope>NUCLEOTIDE SEQUENCE [LARGE SCALE GENOMIC DNA]</scope>
    <source>
        <strain evidence="2">XCY_ONT2</strain>
    </source>
</reference>
<gene>
    <name evidence="2" type="ORF">RI129_008917</name>
</gene>
<protein>
    <submittedName>
        <fullName evidence="2">Uncharacterized protein</fullName>
    </submittedName>
</protein>
<dbReference type="EMBL" id="JAVRBK010000006">
    <property type="protein sequence ID" value="KAK5642750.1"/>
    <property type="molecule type" value="Genomic_DNA"/>
</dbReference>
<evidence type="ECO:0000313" key="3">
    <source>
        <dbReference type="Proteomes" id="UP001329430"/>
    </source>
</evidence>
<proteinExistence type="predicted"/>
<comment type="caution">
    <text evidence="2">The sequence shown here is derived from an EMBL/GenBank/DDBJ whole genome shotgun (WGS) entry which is preliminary data.</text>
</comment>
<dbReference type="AlphaFoldDB" id="A0AAN7V6F4"/>
<feature type="region of interest" description="Disordered" evidence="1">
    <location>
        <begin position="70"/>
        <end position="128"/>
    </location>
</feature>